<dbReference type="RefSeq" id="WP_154737688.1">
    <property type="nucleotide sequence ID" value="NZ_WMBQ01000001.1"/>
</dbReference>
<organism evidence="1 2">
    <name type="scientific">Hyphomicrobium album</name>
    <dbReference type="NCBI Taxonomy" id="2665159"/>
    <lineage>
        <taxon>Bacteria</taxon>
        <taxon>Pseudomonadati</taxon>
        <taxon>Pseudomonadota</taxon>
        <taxon>Alphaproteobacteria</taxon>
        <taxon>Hyphomicrobiales</taxon>
        <taxon>Hyphomicrobiaceae</taxon>
        <taxon>Hyphomicrobium</taxon>
    </lineage>
</organism>
<dbReference type="AlphaFoldDB" id="A0A6I3KFP2"/>
<sequence length="92" mass="10051">MTGTKPVELKLAYPIDYQGATIATLKLRRPKGRDMRFLPDGSSSVEKMFPFFALLAGVEEGVLDEMDAADLTRLGAVVTDFLSDSQKAAGRR</sequence>
<evidence type="ECO:0000313" key="2">
    <source>
        <dbReference type="Proteomes" id="UP000440694"/>
    </source>
</evidence>
<gene>
    <name evidence="1" type="ORF">GIW81_02085</name>
</gene>
<accession>A0A6I3KFP2</accession>
<dbReference type="EMBL" id="WMBQ01000001">
    <property type="protein sequence ID" value="MTD93119.1"/>
    <property type="molecule type" value="Genomic_DNA"/>
</dbReference>
<reference evidence="1 2" key="1">
    <citation type="submission" date="2019-11" db="EMBL/GenBank/DDBJ databases">
        <title>Identification of a novel strain.</title>
        <authorList>
            <person name="Xu Q."/>
            <person name="Wang G."/>
        </authorList>
    </citation>
    <scope>NUCLEOTIDE SEQUENCE [LARGE SCALE GENOMIC DNA]</scope>
    <source>
        <strain evidence="2">xq</strain>
    </source>
</reference>
<name>A0A6I3KFP2_9HYPH</name>
<proteinExistence type="predicted"/>
<evidence type="ECO:0000313" key="1">
    <source>
        <dbReference type="EMBL" id="MTD93119.1"/>
    </source>
</evidence>
<dbReference type="Proteomes" id="UP000440694">
    <property type="component" value="Unassembled WGS sequence"/>
</dbReference>
<dbReference type="Pfam" id="PF10109">
    <property type="entry name" value="Phage_TAC_7"/>
    <property type="match status" value="1"/>
</dbReference>
<comment type="caution">
    <text evidence="1">The sequence shown here is derived from an EMBL/GenBank/DDBJ whole genome shotgun (WGS) entry which is preliminary data.</text>
</comment>
<keyword evidence="2" id="KW-1185">Reference proteome</keyword>
<evidence type="ECO:0008006" key="3">
    <source>
        <dbReference type="Google" id="ProtNLM"/>
    </source>
</evidence>
<protein>
    <recommendedName>
        <fullName evidence="3">Phage tail assembly chaperone protein, E, or 41 or 14</fullName>
    </recommendedName>
</protein>
<dbReference type="InterPro" id="IPR019289">
    <property type="entry name" value="Phage_tail_E/E"/>
</dbReference>